<evidence type="ECO:0000256" key="1">
    <source>
        <dbReference type="ARBA" id="ARBA00023125"/>
    </source>
</evidence>
<dbReference type="Pfam" id="PF01381">
    <property type="entry name" value="HTH_3"/>
    <property type="match status" value="1"/>
</dbReference>
<dbReference type="EMBL" id="RBWE01000001">
    <property type="protein sequence ID" value="RKO66355.1"/>
    <property type="molecule type" value="Genomic_DNA"/>
</dbReference>
<dbReference type="SUPFAM" id="SSF47413">
    <property type="entry name" value="lambda repressor-like DNA-binding domains"/>
    <property type="match status" value="1"/>
</dbReference>
<dbReference type="PANTHER" id="PTHR46797:SF1">
    <property type="entry name" value="METHYLPHOSPHONATE SYNTHASE"/>
    <property type="match status" value="1"/>
</dbReference>
<dbReference type="GO" id="GO:0003677">
    <property type="term" value="F:DNA binding"/>
    <property type="evidence" value="ECO:0007669"/>
    <property type="project" value="UniProtKB-KW"/>
</dbReference>
<organism evidence="3 4">
    <name type="scientific">Desulfofundulus salinus</name>
    <dbReference type="NCBI Taxonomy" id="2419843"/>
    <lineage>
        <taxon>Bacteria</taxon>
        <taxon>Bacillati</taxon>
        <taxon>Bacillota</taxon>
        <taxon>Clostridia</taxon>
        <taxon>Eubacteriales</taxon>
        <taxon>Peptococcaceae</taxon>
        <taxon>Desulfofundulus</taxon>
    </lineage>
</organism>
<dbReference type="InterPro" id="IPR010982">
    <property type="entry name" value="Lambda_DNA-bd_dom_sf"/>
</dbReference>
<evidence type="ECO:0000313" key="3">
    <source>
        <dbReference type="EMBL" id="RKO66355.1"/>
    </source>
</evidence>
<dbReference type="AlphaFoldDB" id="A0A494WZQ7"/>
<proteinExistence type="predicted"/>
<accession>A0A494WZQ7</accession>
<keyword evidence="1" id="KW-0238">DNA-binding</keyword>
<feature type="domain" description="HTH cro/C1-type" evidence="2">
    <location>
        <begin position="22"/>
        <end position="77"/>
    </location>
</feature>
<dbReference type="GO" id="GO:0003700">
    <property type="term" value="F:DNA-binding transcription factor activity"/>
    <property type="evidence" value="ECO:0007669"/>
    <property type="project" value="TreeGrafter"/>
</dbReference>
<dbReference type="InterPro" id="IPR001387">
    <property type="entry name" value="Cro/C1-type_HTH"/>
</dbReference>
<dbReference type="SMART" id="SM00530">
    <property type="entry name" value="HTH_XRE"/>
    <property type="match status" value="1"/>
</dbReference>
<dbReference type="PROSITE" id="PS50943">
    <property type="entry name" value="HTH_CROC1"/>
    <property type="match status" value="1"/>
</dbReference>
<dbReference type="InterPro" id="IPR050807">
    <property type="entry name" value="TransReg_Diox_bact_type"/>
</dbReference>
<dbReference type="Proteomes" id="UP000271256">
    <property type="component" value="Unassembled WGS sequence"/>
</dbReference>
<comment type="caution">
    <text evidence="3">The sequence shown here is derived from an EMBL/GenBank/DDBJ whole genome shotgun (WGS) entry which is preliminary data.</text>
</comment>
<dbReference type="CDD" id="cd00093">
    <property type="entry name" value="HTH_XRE"/>
    <property type="match status" value="1"/>
</dbReference>
<name>A0A494WZQ7_9FIRM</name>
<protein>
    <submittedName>
        <fullName evidence="3">XRE family transcriptional regulator</fullName>
    </submittedName>
</protein>
<keyword evidence="4" id="KW-1185">Reference proteome</keyword>
<dbReference type="PANTHER" id="PTHR46797">
    <property type="entry name" value="HTH-TYPE TRANSCRIPTIONAL REGULATOR"/>
    <property type="match status" value="1"/>
</dbReference>
<dbReference type="Gene3D" id="1.10.260.40">
    <property type="entry name" value="lambda repressor-like DNA-binding domains"/>
    <property type="match status" value="1"/>
</dbReference>
<sequence length="88" mass="9301">MLAKLITKGVSRVLKNGISFKIKTLRESRGVSQVKLASDSKITAAYLCELESGVKTNPSIDVLSRIAAALGVTVAELLDEQQAKAAGE</sequence>
<evidence type="ECO:0000259" key="2">
    <source>
        <dbReference type="PROSITE" id="PS50943"/>
    </source>
</evidence>
<dbReference type="GO" id="GO:0005829">
    <property type="term" value="C:cytosol"/>
    <property type="evidence" value="ECO:0007669"/>
    <property type="project" value="TreeGrafter"/>
</dbReference>
<reference evidence="3 4" key="1">
    <citation type="submission" date="2018-10" db="EMBL/GenBank/DDBJ databases">
        <authorList>
            <person name="Grouzdev D.S."/>
            <person name="Krutkina M.S."/>
            <person name="Tourova T.P."/>
            <person name="Nazina T.N."/>
        </authorList>
    </citation>
    <scope>NUCLEOTIDE SEQUENCE [LARGE SCALE GENOMIC DNA]</scope>
    <source>
        <strain evidence="3 4">435</strain>
    </source>
</reference>
<evidence type="ECO:0000313" key="4">
    <source>
        <dbReference type="Proteomes" id="UP000271256"/>
    </source>
</evidence>
<dbReference type="OrthoDB" id="1912177at2"/>
<gene>
    <name evidence="3" type="ORF">D7024_04960</name>
</gene>